<dbReference type="SUPFAM" id="SSF103473">
    <property type="entry name" value="MFS general substrate transporter"/>
    <property type="match status" value="1"/>
</dbReference>
<feature type="transmembrane region" description="Helical" evidence="8">
    <location>
        <begin position="203"/>
        <end position="225"/>
    </location>
</feature>
<feature type="transmembrane region" description="Helical" evidence="8">
    <location>
        <begin position="101"/>
        <end position="120"/>
    </location>
</feature>
<feature type="region of interest" description="Disordered" evidence="7">
    <location>
        <begin position="1"/>
        <end position="21"/>
    </location>
</feature>
<dbReference type="Gene3D" id="1.20.1250.20">
    <property type="entry name" value="MFS general substrate transporter like domains"/>
    <property type="match status" value="1"/>
</dbReference>
<reference evidence="10 11" key="1">
    <citation type="submission" date="2020-05" db="EMBL/GenBank/DDBJ databases">
        <title>Identification and distribution of gene clusters putatively required for synthesis of sphingolipid metabolism inhibitors in phylogenetically diverse species of the filamentous fungus Fusarium.</title>
        <authorList>
            <person name="Kim H.-S."/>
            <person name="Busman M."/>
            <person name="Brown D.W."/>
            <person name="Divon H."/>
            <person name="Uhlig S."/>
            <person name="Proctor R.H."/>
        </authorList>
    </citation>
    <scope>NUCLEOTIDE SEQUENCE [LARGE SCALE GENOMIC DNA]</scope>
    <source>
        <strain evidence="10 11">NRRL 53147</strain>
    </source>
</reference>
<accession>A0A8H5IHE8</accession>
<dbReference type="GO" id="GO:0016020">
    <property type="term" value="C:membrane"/>
    <property type="evidence" value="ECO:0007669"/>
    <property type="project" value="UniProtKB-SubCell"/>
</dbReference>
<evidence type="ECO:0000313" key="10">
    <source>
        <dbReference type="EMBL" id="KAF5536028.1"/>
    </source>
</evidence>
<comment type="subcellular location">
    <subcellularLocation>
        <location evidence="1">Membrane</location>
        <topology evidence="1">Multi-pass membrane protein</topology>
    </subcellularLocation>
</comment>
<dbReference type="PROSITE" id="PS50850">
    <property type="entry name" value="MFS"/>
    <property type="match status" value="1"/>
</dbReference>
<dbReference type="CDD" id="cd17330">
    <property type="entry name" value="MFS_SLC46_TetA_like"/>
    <property type="match status" value="1"/>
</dbReference>
<dbReference type="Pfam" id="PF07690">
    <property type="entry name" value="MFS_1"/>
    <property type="match status" value="1"/>
</dbReference>
<feature type="transmembrane region" description="Helical" evidence="8">
    <location>
        <begin position="447"/>
        <end position="470"/>
    </location>
</feature>
<protein>
    <submittedName>
        <fullName evidence="10">Tetracycline resistance TCR1</fullName>
    </submittedName>
</protein>
<proteinExistence type="predicted"/>
<feature type="transmembrane region" description="Helical" evidence="8">
    <location>
        <begin position="126"/>
        <end position="150"/>
    </location>
</feature>
<dbReference type="InterPro" id="IPR020846">
    <property type="entry name" value="MFS_dom"/>
</dbReference>
<evidence type="ECO:0000256" key="8">
    <source>
        <dbReference type="SAM" id="Phobius"/>
    </source>
</evidence>
<feature type="transmembrane region" description="Helical" evidence="8">
    <location>
        <begin position="334"/>
        <end position="355"/>
    </location>
</feature>
<dbReference type="InterPro" id="IPR036259">
    <property type="entry name" value="MFS_trans_sf"/>
</dbReference>
<dbReference type="EMBL" id="JAAOAM010000264">
    <property type="protein sequence ID" value="KAF5536028.1"/>
    <property type="molecule type" value="Genomic_DNA"/>
</dbReference>
<feature type="transmembrane region" description="Helical" evidence="8">
    <location>
        <begin position="162"/>
        <end position="183"/>
    </location>
</feature>
<evidence type="ECO:0000256" key="7">
    <source>
        <dbReference type="SAM" id="MobiDB-lite"/>
    </source>
</evidence>
<dbReference type="GO" id="GO:0022857">
    <property type="term" value="F:transmembrane transporter activity"/>
    <property type="evidence" value="ECO:0007669"/>
    <property type="project" value="InterPro"/>
</dbReference>
<feature type="transmembrane region" description="Helical" evidence="8">
    <location>
        <begin position="30"/>
        <end position="55"/>
    </location>
</feature>
<feature type="region of interest" description="Disordered" evidence="7">
    <location>
        <begin position="295"/>
        <end position="318"/>
    </location>
</feature>
<keyword evidence="3 8" id="KW-0812">Transmembrane</keyword>
<evidence type="ECO:0000256" key="5">
    <source>
        <dbReference type="ARBA" id="ARBA00023136"/>
    </source>
</evidence>
<feature type="transmembrane region" description="Helical" evidence="8">
    <location>
        <begin position="482"/>
        <end position="507"/>
    </location>
</feature>
<feature type="domain" description="Major facilitator superfamily (MFS) profile" evidence="9">
    <location>
        <begin position="29"/>
        <end position="540"/>
    </location>
</feature>
<dbReference type="PANTHER" id="PTHR23504:SF15">
    <property type="entry name" value="MAJOR FACILITATOR SUPERFAMILY (MFS) PROFILE DOMAIN-CONTAINING PROTEIN"/>
    <property type="match status" value="1"/>
</dbReference>
<dbReference type="AlphaFoldDB" id="A0A8H5IHE8"/>
<dbReference type="Proteomes" id="UP000522262">
    <property type="component" value="Unassembled WGS sequence"/>
</dbReference>
<keyword evidence="4 8" id="KW-1133">Transmembrane helix</keyword>
<dbReference type="PANTHER" id="PTHR23504">
    <property type="entry name" value="MAJOR FACILITATOR SUPERFAMILY DOMAIN-CONTAINING PROTEIN 10"/>
    <property type="match status" value="1"/>
</dbReference>
<evidence type="ECO:0000313" key="11">
    <source>
        <dbReference type="Proteomes" id="UP000522262"/>
    </source>
</evidence>
<evidence type="ECO:0000256" key="6">
    <source>
        <dbReference type="ARBA" id="ARBA00023180"/>
    </source>
</evidence>
<evidence type="ECO:0000256" key="2">
    <source>
        <dbReference type="ARBA" id="ARBA00022448"/>
    </source>
</evidence>
<gene>
    <name evidence="10" type="ORF">FMEXI_10528</name>
</gene>
<feature type="transmembrane region" description="Helical" evidence="8">
    <location>
        <begin position="513"/>
        <end position="531"/>
    </location>
</feature>
<organism evidence="10 11">
    <name type="scientific">Fusarium mexicanum</name>
    <dbReference type="NCBI Taxonomy" id="751941"/>
    <lineage>
        <taxon>Eukaryota</taxon>
        <taxon>Fungi</taxon>
        <taxon>Dikarya</taxon>
        <taxon>Ascomycota</taxon>
        <taxon>Pezizomycotina</taxon>
        <taxon>Sordariomycetes</taxon>
        <taxon>Hypocreomycetidae</taxon>
        <taxon>Hypocreales</taxon>
        <taxon>Nectriaceae</taxon>
        <taxon>Fusarium</taxon>
        <taxon>Fusarium fujikuroi species complex</taxon>
    </lineage>
</organism>
<keyword evidence="2" id="KW-0813">Transport</keyword>
<feature type="transmembrane region" description="Helical" evidence="8">
    <location>
        <begin position="385"/>
        <end position="405"/>
    </location>
</feature>
<feature type="transmembrane region" description="Helical" evidence="8">
    <location>
        <begin position="417"/>
        <end position="435"/>
    </location>
</feature>
<dbReference type="InterPro" id="IPR011701">
    <property type="entry name" value="MFS"/>
</dbReference>
<keyword evidence="6" id="KW-0325">Glycoprotein</keyword>
<evidence type="ECO:0000256" key="1">
    <source>
        <dbReference type="ARBA" id="ARBA00004141"/>
    </source>
</evidence>
<name>A0A8H5IHE8_9HYPO</name>
<evidence type="ECO:0000259" key="9">
    <source>
        <dbReference type="PROSITE" id="PS50850"/>
    </source>
</evidence>
<feature type="transmembrane region" description="Helical" evidence="8">
    <location>
        <begin position="67"/>
        <end position="89"/>
    </location>
</feature>
<evidence type="ECO:0000256" key="4">
    <source>
        <dbReference type="ARBA" id="ARBA00022989"/>
    </source>
</evidence>
<comment type="caution">
    <text evidence="10">The sequence shown here is derived from an EMBL/GenBank/DDBJ whole genome shotgun (WGS) entry which is preliminary data.</text>
</comment>
<keyword evidence="11" id="KW-1185">Reference proteome</keyword>
<evidence type="ECO:0000256" key="3">
    <source>
        <dbReference type="ARBA" id="ARBA00022692"/>
    </source>
</evidence>
<sequence length="566" mass="62274">MARSRQMTAANREAAGRNERPLPPFPAKQMFVLACCRICEPIAFMSIFPYIYYMIQDFNITDDSNKISVYAGMVTSAFTLAEFSTGVLWGRLSDKIGRKPVLLFGLLGTALSVLVFGFAPSLPVALFARALGGLLNGNIGVLQTTVAELVTVKEHQPRAYTIMPMVWCIGSIVGPMIGGALARPCISYPEIFARGTIWDRYPYLLPNLFSAATVFFGVIIGLLFLDETHAEKKSQRDRGREIGDYLASWFGGVASCNGRGRSPEKQALLDGKQNVQYLSTSVRPGSAHSDEALPAYRSQENSPRLAPQPDTQSLNEAPLEPIVVRKSKTFTKPVIMNIISYGILAFHTMTFDQLFPVFLSTKRPEHPVHDLPFKFTDGFGLETKMIGVIMSVQGLYSLFSNYLIVPPVTRRLGSLRLFRILAFSYFALYLVTPYLVLLPDSMRMPAIYLLVIWKCTFSTMAYPSNAILLANSAPSKQVLGTINGIAASTASLCRALGPTLSGLLYSWGLQTGYSGLAWWFSGLITIVGAYLSSQITEGGPQDDVLPEEDPLLDEGLFTDYDEDESV</sequence>
<keyword evidence="5 8" id="KW-0472">Membrane</keyword>